<dbReference type="AlphaFoldDB" id="A0A6G1JKY0"/>
<feature type="domain" description="RING-type" evidence="6">
    <location>
        <begin position="622"/>
        <end position="669"/>
    </location>
</feature>
<dbReference type="OrthoDB" id="428577at2759"/>
<evidence type="ECO:0000256" key="5">
    <source>
        <dbReference type="SAM" id="MobiDB-lite"/>
    </source>
</evidence>
<dbReference type="SUPFAM" id="SSF57850">
    <property type="entry name" value="RING/U-box"/>
    <property type="match status" value="1"/>
</dbReference>
<evidence type="ECO:0000256" key="1">
    <source>
        <dbReference type="ARBA" id="ARBA00022723"/>
    </source>
</evidence>
<keyword evidence="1" id="KW-0479">Metal-binding</keyword>
<dbReference type="Proteomes" id="UP000799291">
    <property type="component" value="Unassembled WGS sequence"/>
</dbReference>
<dbReference type="GO" id="GO:0008270">
    <property type="term" value="F:zinc ion binding"/>
    <property type="evidence" value="ECO:0007669"/>
    <property type="project" value="UniProtKB-KW"/>
</dbReference>
<dbReference type="InterPro" id="IPR017907">
    <property type="entry name" value="Znf_RING_CS"/>
</dbReference>
<evidence type="ECO:0000313" key="7">
    <source>
        <dbReference type="EMBL" id="KAF2690881.1"/>
    </source>
</evidence>
<protein>
    <recommendedName>
        <fullName evidence="6">RING-type domain-containing protein</fullName>
    </recommendedName>
</protein>
<dbReference type="CDD" id="cd16449">
    <property type="entry name" value="RING-HC"/>
    <property type="match status" value="1"/>
</dbReference>
<evidence type="ECO:0000256" key="4">
    <source>
        <dbReference type="PROSITE-ProRule" id="PRU00175"/>
    </source>
</evidence>
<dbReference type="InterPro" id="IPR013083">
    <property type="entry name" value="Znf_RING/FYVE/PHD"/>
</dbReference>
<name>A0A6G1JKY0_9PLEO</name>
<keyword evidence="2 4" id="KW-0863">Zinc-finger</keyword>
<accession>A0A6G1JKY0</accession>
<proteinExistence type="predicted"/>
<feature type="region of interest" description="Disordered" evidence="5">
    <location>
        <begin position="421"/>
        <end position="453"/>
    </location>
</feature>
<evidence type="ECO:0000313" key="8">
    <source>
        <dbReference type="Proteomes" id="UP000799291"/>
    </source>
</evidence>
<sequence>MDVIDNAPVCAVVVEGLRKRMPAEGGSSDQLDTVTLNLPESKSIYSLWNELYKNGYEFPASIHKPSIAYDCGATKLVLNPHEAVTVVADDQPTTKTRIRLNDMLIAHANAHHGKPLEFNIDNSGYDNPKRPTKGLRNTLGFNATFQRTPRMPDDNRLHQLPGTLGAYDLFNVESYTDRLPKDIKDAGGVFLPMWQREAMWINFDMASHKWAPKWAVRVYVGRINAVSGLRMDEEPEDSGGEVQQDYIVIPGQRWLDGICVAPGVVRQFVAMPLGSGYTVEGQKTSEEKYGGLQIEVIPELKPLLCKWLPDTDKYASDPREKSPKLGLHKPIDEWKTPAEAGFKIGDVLRCYQGPVDRREPVTIKDLLDTKGDTAWKAHYHDVTIPVHRSLTPDETKSRPALGWSGAWLGEVDRSAPRLALRNGAPARNSSPHTPSMAPPLYKTSNQDDGVTLGVSSSKTSVKMASRIMKADSQTSSITPATKAPQPKVEPEPQPSDEQVIDIDIETTNLKAMGLAAGGKLVQDIYKDPYPPKIWNYAAARTIYVHILDPLSCEKVTHMVPIPPPMDAKTYTEKGGQFYVVEEKVDERLEGGDFEGVKSVSQMDKQIGVTTEPEFDPMKPKQCTTCLIRLCDCIIRPCDHQFCNVCIKKLEKEGEPDPILARKDWKCPQCGQGVSHVAGFSAPMNLPGEEPLKMKVPVHVMEINDGRVGFRSVQKTRI</sequence>
<feature type="region of interest" description="Disordered" evidence="5">
    <location>
        <begin position="468"/>
        <end position="496"/>
    </location>
</feature>
<gene>
    <name evidence="7" type="ORF">K458DRAFT_355197</name>
</gene>
<dbReference type="PROSITE" id="PS50089">
    <property type="entry name" value="ZF_RING_2"/>
    <property type="match status" value="1"/>
</dbReference>
<organism evidence="7 8">
    <name type="scientific">Lentithecium fluviatile CBS 122367</name>
    <dbReference type="NCBI Taxonomy" id="1168545"/>
    <lineage>
        <taxon>Eukaryota</taxon>
        <taxon>Fungi</taxon>
        <taxon>Dikarya</taxon>
        <taxon>Ascomycota</taxon>
        <taxon>Pezizomycotina</taxon>
        <taxon>Dothideomycetes</taxon>
        <taxon>Pleosporomycetidae</taxon>
        <taxon>Pleosporales</taxon>
        <taxon>Massarineae</taxon>
        <taxon>Lentitheciaceae</taxon>
        <taxon>Lentithecium</taxon>
    </lineage>
</organism>
<keyword evidence="3" id="KW-0862">Zinc</keyword>
<dbReference type="Gene3D" id="3.30.40.10">
    <property type="entry name" value="Zinc/RING finger domain, C3HC4 (zinc finger)"/>
    <property type="match status" value="1"/>
</dbReference>
<reference evidence="7" key="1">
    <citation type="journal article" date="2020" name="Stud. Mycol.">
        <title>101 Dothideomycetes genomes: a test case for predicting lifestyles and emergence of pathogens.</title>
        <authorList>
            <person name="Haridas S."/>
            <person name="Albert R."/>
            <person name="Binder M."/>
            <person name="Bloem J."/>
            <person name="Labutti K."/>
            <person name="Salamov A."/>
            <person name="Andreopoulos B."/>
            <person name="Baker S."/>
            <person name="Barry K."/>
            <person name="Bills G."/>
            <person name="Bluhm B."/>
            <person name="Cannon C."/>
            <person name="Castanera R."/>
            <person name="Culley D."/>
            <person name="Daum C."/>
            <person name="Ezra D."/>
            <person name="Gonzalez J."/>
            <person name="Henrissat B."/>
            <person name="Kuo A."/>
            <person name="Liang C."/>
            <person name="Lipzen A."/>
            <person name="Lutzoni F."/>
            <person name="Magnuson J."/>
            <person name="Mondo S."/>
            <person name="Nolan M."/>
            <person name="Ohm R."/>
            <person name="Pangilinan J."/>
            <person name="Park H.-J."/>
            <person name="Ramirez L."/>
            <person name="Alfaro M."/>
            <person name="Sun H."/>
            <person name="Tritt A."/>
            <person name="Yoshinaga Y."/>
            <person name="Zwiers L.-H."/>
            <person name="Turgeon B."/>
            <person name="Goodwin S."/>
            <person name="Spatafora J."/>
            <person name="Crous P."/>
            <person name="Grigoriev I."/>
        </authorList>
    </citation>
    <scope>NUCLEOTIDE SEQUENCE</scope>
    <source>
        <strain evidence="7">CBS 122367</strain>
    </source>
</reference>
<evidence type="ECO:0000256" key="3">
    <source>
        <dbReference type="ARBA" id="ARBA00022833"/>
    </source>
</evidence>
<evidence type="ECO:0000256" key="2">
    <source>
        <dbReference type="ARBA" id="ARBA00022771"/>
    </source>
</evidence>
<dbReference type="InterPro" id="IPR001841">
    <property type="entry name" value="Znf_RING"/>
</dbReference>
<evidence type="ECO:0000259" key="6">
    <source>
        <dbReference type="PROSITE" id="PS50089"/>
    </source>
</evidence>
<keyword evidence="8" id="KW-1185">Reference proteome</keyword>
<dbReference type="PROSITE" id="PS00518">
    <property type="entry name" value="ZF_RING_1"/>
    <property type="match status" value="1"/>
</dbReference>
<dbReference type="EMBL" id="MU005570">
    <property type="protein sequence ID" value="KAF2690881.1"/>
    <property type="molecule type" value="Genomic_DNA"/>
</dbReference>
<feature type="compositionally biased region" description="Polar residues" evidence="5">
    <location>
        <begin position="442"/>
        <end position="453"/>
    </location>
</feature>